<evidence type="ECO:0000256" key="2">
    <source>
        <dbReference type="ARBA" id="ARBA00022448"/>
    </source>
</evidence>
<keyword evidence="3 10" id="KW-1134">Transmembrane beta strand</keyword>
<evidence type="ECO:0000256" key="9">
    <source>
        <dbReference type="ARBA" id="ARBA00023237"/>
    </source>
</evidence>
<feature type="domain" description="TonB-dependent receptor-like beta-barrel" evidence="12">
    <location>
        <begin position="179"/>
        <end position="561"/>
    </location>
</feature>
<keyword evidence="9 10" id="KW-0998">Cell outer membrane</keyword>
<dbReference type="Pfam" id="PF07715">
    <property type="entry name" value="Plug"/>
    <property type="match status" value="1"/>
</dbReference>
<evidence type="ECO:0000256" key="7">
    <source>
        <dbReference type="ARBA" id="ARBA00023136"/>
    </source>
</evidence>
<evidence type="ECO:0000256" key="4">
    <source>
        <dbReference type="ARBA" id="ARBA00022692"/>
    </source>
</evidence>
<dbReference type="InterPro" id="IPR039426">
    <property type="entry name" value="TonB-dep_rcpt-like"/>
</dbReference>
<evidence type="ECO:0000256" key="8">
    <source>
        <dbReference type="ARBA" id="ARBA00023170"/>
    </source>
</evidence>
<proteinExistence type="inferred from homology"/>
<dbReference type="Pfam" id="PF00593">
    <property type="entry name" value="TonB_dep_Rec_b-barrel"/>
    <property type="match status" value="1"/>
</dbReference>
<dbReference type="InterPro" id="IPR037066">
    <property type="entry name" value="Plug_dom_sf"/>
</dbReference>
<evidence type="ECO:0000259" key="12">
    <source>
        <dbReference type="Pfam" id="PF00593"/>
    </source>
</evidence>
<dbReference type="Gene3D" id="2.40.170.20">
    <property type="entry name" value="TonB-dependent receptor, beta-barrel domain"/>
    <property type="match status" value="1"/>
</dbReference>
<evidence type="ECO:0000313" key="15">
    <source>
        <dbReference type="Proteomes" id="UP001062165"/>
    </source>
</evidence>
<sequence length="607" mass="68261">MEGRLVKNIKGDKLETIDKTQLALNPGYTLAEVLTAHAGINIRSYGQSGLATPSFRGTGSSHSALLWDGYNLQSIMNGSADLNLLPATFIDDVTLQYGGSSSINGSGTMGGSININSSKPTFEHKPIGIQLNSQIGSFGSKLLGINLESSNDKYFSKIRVFKQVADNDYPYFNRYTQKNESLANAGFDKWGVLAESSWQFRSNKILSFKYWFQDNAVEIPGPVSAGGGSLAVQTDQFHRATLKYEYASKKSFLSIKTGAFWYDLDYNNGFDSPSKNNSFSTISEILFNTEVLPFWNLESAINFNAAQAETSSYGSNKPSRQMTSLSLTNTFEISDQLNIGLSVGETLDGTDTTPISYSINGLYNVNANTQLRIKWAKSFRLPTFNDLYWHGNSHGNPDLLPENGHSLDIGGLIKSKLGSHGMHTTDLTLFYNNISNWIQWRPISASGWTPINVNEIWSFGLEYRGHFELEIPNQQKIHFNYGYNYLKATKEPAEGKFPISFDRLQLPYTPVHQFNGTLGYQAKKYLIQYTHRLTSKQYTDDNNSERFALDKYQVGDLTFKYLVWKNQNHDLSAIAQVSNIWDMAYENRSAYPMPGRNYKLTITYQFK</sequence>
<dbReference type="EMBL" id="CP106735">
    <property type="protein sequence ID" value="UXX78086.1"/>
    <property type="molecule type" value="Genomic_DNA"/>
</dbReference>
<dbReference type="InterPro" id="IPR000531">
    <property type="entry name" value="Beta-barrel_TonB"/>
</dbReference>
<dbReference type="PANTHER" id="PTHR30069:SF29">
    <property type="entry name" value="HEMOGLOBIN AND HEMOGLOBIN-HAPTOGLOBIN-BINDING PROTEIN 1-RELATED"/>
    <property type="match status" value="1"/>
</dbReference>
<keyword evidence="7 10" id="KW-0472">Membrane</keyword>
<evidence type="ECO:0000313" key="14">
    <source>
        <dbReference type="EMBL" id="UXX78086.1"/>
    </source>
</evidence>
<evidence type="ECO:0000256" key="1">
    <source>
        <dbReference type="ARBA" id="ARBA00004571"/>
    </source>
</evidence>
<keyword evidence="15" id="KW-1185">Reference proteome</keyword>
<keyword evidence="6 11" id="KW-0798">TonB box</keyword>
<evidence type="ECO:0000259" key="13">
    <source>
        <dbReference type="Pfam" id="PF07715"/>
    </source>
</evidence>
<dbReference type="InterPro" id="IPR012910">
    <property type="entry name" value="Plug_dom"/>
</dbReference>
<gene>
    <name evidence="14" type="ORF">N7E81_12030</name>
</gene>
<dbReference type="Gene3D" id="2.170.130.10">
    <property type="entry name" value="TonB-dependent receptor, plug domain"/>
    <property type="match status" value="1"/>
</dbReference>
<organism evidence="14 15">
    <name type="scientific">Reichenbachiella carrageenanivorans</name>
    <dbReference type="NCBI Taxonomy" id="2979869"/>
    <lineage>
        <taxon>Bacteria</taxon>
        <taxon>Pseudomonadati</taxon>
        <taxon>Bacteroidota</taxon>
        <taxon>Cytophagia</taxon>
        <taxon>Cytophagales</taxon>
        <taxon>Reichenbachiellaceae</taxon>
        <taxon>Reichenbachiella</taxon>
    </lineage>
</organism>
<dbReference type="Proteomes" id="UP001062165">
    <property type="component" value="Chromosome"/>
</dbReference>
<evidence type="ECO:0000256" key="5">
    <source>
        <dbReference type="ARBA" id="ARBA00022729"/>
    </source>
</evidence>
<dbReference type="RefSeq" id="WP_263049832.1">
    <property type="nucleotide sequence ID" value="NZ_CP106735.1"/>
</dbReference>
<keyword evidence="8 14" id="KW-0675">Receptor</keyword>
<keyword evidence="5" id="KW-0732">Signal</keyword>
<keyword evidence="2 10" id="KW-0813">Transport</keyword>
<dbReference type="InterPro" id="IPR036942">
    <property type="entry name" value="Beta-barrel_TonB_sf"/>
</dbReference>
<evidence type="ECO:0000256" key="3">
    <source>
        <dbReference type="ARBA" id="ARBA00022452"/>
    </source>
</evidence>
<comment type="similarity">
    <text evidence="10 11">Belongs to the TonB-dependent receptor family.</text>
</comment>
<feature type="domain" description="TonB-dependent receptor plug" evidence="13">
    <location>
        <begin position="15"/>
        <end position="111"/>
    </location>
</feature>
<evidence type="ECO:0000256" key="11">
    <source>
        <dbReference type="RuleBase" id="RU003357"/>
    </source>
</evidence>
<accession>A0ABY6CVZ2</accession>
<dbReference type="PANTHER" id="PTHR30069">
    <property type="entry name" value="TONB-DEPENDENT OUTER MEMBRANE RECEPTOR"/>
    <property type="match status" value="1"/>
</dbReference>
<evidence type="ECO:0000256" key="6">
    <source>
        <dbReference type="ARBA" id="ARBA00023077"/>
    </source>
</evidence>
<dbReference type="SUPFAM" id="SSF56935">
    <property type="entry name" value="Porins"/>
    <property type="match status" value="1"/>
</dbReference>
<keyword evidence="4 10" id="KW-0812">Transmembrane</keyword>
<comment type="subcellular location">
    <subcellularLocation>
        <location evidence="1 10">Cell outer membrane</location>
        <topology evidence="1 10">Multi-pass membrane protein</topology>
    </subcellularLocation>
</comment>
<evidence type="ECO:0000256" key="10">
    <source>
        <dbReference type="PROSITE-ProRule" id="PRU01360"/>
    </source>
</evidence>
<reference evidence="14" key="1">
    <citation type="submission" date="2022-10" db="EMBL/GenBank/DDBJ databases">
        <title>Comparative genomics and taxonomic characterization of three novel marine species of genus Reichenbachiella exhibiting antioxidant and polysaccharide degradation activities.</title>
        <authorList>
            <person name="Muhammad N."/>
            <person name="Lee Y.-J."/>
            <person name="Ko J."/>
            <person name="Kim S.-G."/>
        </authorList>
    </citation>
    <scope>NUCLEOTIDE SEQUENCE</scope>
    <source>
        <strain evidence="14">Wsw4-B4</strain>
    </source>
</reference>
<name>A0ABY6CVZ2_9BACT</name>
<protein>
    <submittedName>
        <fullName evidence="14">TonB-dependent receptor</fullName>
    </submittedName>
</protein>
<dbReference type="PROSITE" id="PS52016">
    <property type="entry name" value="TONB_DEPENDENT_REC_3"/>
    <property type="match status" value="1"/>
</dbReference>